<dbReference type="GO" id="GO:0010436">
    <property type="term" value="F:carotenoid dioxygenase activity"/>
    <property type="evidence" value="ECO:0007669"/>
    <property type="project" value="TreeGrafter"/>
</dbReference>
<dbReference type="RefSeq" id="WP_184272146.1">
    <property type="nucleotide sequence ID" value="NZ_JACHKY010000005.1"/>
</dbReference>
<keyword evidence="4 5" id="KW-0408">Iron</keyword>
<dbReference type="EC" id="1.13.11.-" evidence="6"/>
<dbReference type="AlphaFoldDB" id="A0A7W7N5C6"/>
<feature type="binding site" evidence="5">
    <location>
        <position position="182"/>
    </location>
    <ligand>
        <name>Fe cation</name>
        <dbReference type="ChEBI" id="CHEBI:24875"/>
        <note>catalytic</note>
    </ligand>
</feature>
<dbReference type="GO" id="GO:0016121">
    <property type="term" value="P:carotene catabolic process"/>
    <property type="evidence" value="ECO:0007669"/>
    <property type="project" value="TreeGrafter"/>
</dbReference>
<keyword evidence="6 7" id="KW-0223">Dioxygenase</keyword>
<dbReference type="InterPro" id="IPR004294">
    <property type="entry name" value="Carotenoid_Oase"/>
</dbReference>
<accession>A0A7W7N5C6</accession>
<keyword evidence="3 6" id="KW-0560">Oxidoreductase</keyword>
<evidence type="ECO:0000313" key="8">
    <source>
        <dbReference type="Proteomes" id="UP000539957"/>
    </source>
</evidence>
<dbReference type="Proteomes" id="UP000539957">
    <property type="component" value="Unassembled WGS sequence"/>
</dbReference>
<evidence type="ECO:0000256" key="4">
    <source>
        <dbReference type="ARBA" id="ARBA00023004"/>
    </source>
</evidence>
<reference evidence="7 8" key="1">
    <citation type="submission" date="2020-08" db="EMBL/GenBank/DDBJ databases">
        <title>Functional genomics of gut bacteria from endangered species of beetles.</title>
        <authorList>
            <person name="Carlos-Shanley C."/>
        </authorList>
    </citation>
    <scope>NUCLEOTIDE SEQUENCE [LARGE SCALE GENOMIC DNA]</scope>
    <source>
        <strain evidence="7 8">S00123</strain>
    </source>
</reference>
<feature type="binding site" evidence="5">
    <location>
        <position position="230"/>
    </location>
    <ligand>
        <name>Fe cation</name>
        <dbReference type="ChEBI" id="CHEBI:24875"/>
        <note>catalytic</note>
    </ligand>
</feature>
<evidence type="ECO:0000256" key="2">
    <source>
        <dbReference type="ARBA" id="ARBA00022723"/>
    </source>
</evidence>
<evidence type="ECO:0000313" key="7">
    <source>
        <dbReference type="EMBL" id="MBB4799249.1"/>
    </source>
</evidence>
<keyword evidence="8" id="KW-1185">Reference proteome</keyword>
<organism evidence="7 8">
    <name type="scientific">Brevundimonas bullata</name>
    <dbReference type="NCBI Taxonomy" id="13160"/>
    <lineage>
        <taxon>Bacteria</taxon>
        <taxon>Pseudomonadati</taxon>
        <taxon>Pseudomonadota</taxon>
        <taxon>Alphaproteobacteria</taxon>
        <taxon>Caulobacterales</taxon>
        <taxon>Caulobacteraceae</taxon>
        <taxon>Brevundimonas</taxon>
    </lineage>
</organism>
<dbReference type="EMBL" id="JACHKY010000005">
    <property type="protein sequence ID" value="MBB4799249.1"/>
    <property type="molecule type" value="Genomic_DNA"/>
</dbReference>
<evidence type="ECO:0000256" key="5">
    <source>
        <dbReference type="PIRSR" id="PIRSR604294-1"/>
    </source>
</evidence>
<evidence type="ECO:0000256" key="6">
    <source>
        <dbReference type="RuleBase" id="RU364048"/>
    </source>
</evidence>
<dbReference type="PANTHER" id="PTHR10543:SF89">
    <property type="entry name" value="CAROTENOID 9,10(9',10')-CLEAVAGE DIOXYGENASE 1"/>
    <property type="match status" value="1"/>
</dbReference>
<evidence type="ECO:0000256" key="3">
    <source>
        <dbReference type="ARBA" id="ARBA00023002"/>
    </source>
</evidence>
<comment type="caution">
    <text evidence="7">The sequence shown here is derived from an EMBL/GenBank/DDBJ whole genome shotgun (WGS) entry which is preliminary data.</text>
</comment>
<dbReference type="Pfam" id="PF03055">
    <property type="entry name" value="RPE65"/>
    <property type="match status" value="1"/>
</dbReference>
<comment type="cofactor">
    <cofactor evidence="5 6">
        <name>Fe(2+)</name>
        <dbReference type="ChEBI" id="CHEBI:29033"/>
    </cofactor>
    <text evidence="5 6">Binds 1 Fe(2+) ion per subunit.</text>
</comment>
<proteinExistence type="inferred from homology"/>
<feature type="binding site" evidence="5">
    <location>
        <position position="293"/>
    </location>
    <ligand>
        <name>Fe cation</name>
        <dbReference type="ChEBI" id="CHEBI:24875"/>
        <note>catalytic</note>
    </ligand>
</feature>
<feature type="binding site" evidence="5">
    <location>
        <position position="474"/>
    </location>
    <ligand>
        <name>Fe cation</name>
        <dbReference type="ChEBI" id="CHEBI:24875"/>
        <note>catalytic</note>
    </ligand>
</feature>
<sequence length="486" mass="54210">MADDARRIETGPLSPLNTLNPYLQGAYEPVAKETTALNLEVIGEIPKDLYGCFYRNGPNPAQAPEGMHHWFDGDGMLHAVYFENGKAEYRNRYVRSADHVADLNGGCGAGGVMLPSTRANPASTRGDKVYKDTANTDVVLHNGSLMALWYISGHPVRVDARTLETVGIETFGGKLPRHVSAHSKVDPRTGEFVFFDYSLYEPWMTYGTVSADNELTHFERVELPGPRLPHDMGLTENYVILHDLPVVFTDAGLRNSQWNIHFADQPARFGVAPRRGRGDQIRWFETDSCYIYHVVNSWEDGDEVVMTACMMTPNGYPPNPAYGPYAAMVNVLALNAVPVEWRMNMRTGEVKKRQLDDRIGEFPVVNLDYSAQPTQWSYHVAMSKTELQRFKGLIKYDLTTGAARTYDYEPQMFGSEPAFAPRIDARAEDDGYVIAFVTDENTGRSEVQVIDAQNFEAGPVARVLLPARVPAGFHGTWARGDQMAKG</sequence>
<name>A0A7W7N5C6_9CAUL</name>
<comment type="similarity">
    <text evidence="1 6">Belongs to the carotenoid oxygenase family.</text>
</comment>
<gene>
    <name evidence="7" type="ORF">HNP32_003005</name>
</gene>
<evidence type="ECO:0000256" key="1">
    <source>
        <dbReference type="ARBA" id="ARBA00006787"/>
    </source>
</evidence>
<dbReference type="GO" id="GO:0046872">
    <property type="term" value="F:metal ion binding"/>
    <property type="evidence" value="ECO:0007669"/>
    <property type="project" value="UniProtKB-KW"/>
</dbReference>
<keyword evidence="2 5" id="KW-0479">Metal-binding</keyword>
<dbReference type="PANTHER" id="PTHR10543">
    <property type="entry name" value="BETA-CAROTENE DIOXYGENASE"/>
    <property type="match status" value="1"/>
</dbReference>
<protein>
    <recommendedName>
        <fullName evidence="6">Dioxygenase</fullName>
        <ecNumber evidence="6">1.13.11.-</ecNumber>
    </recommendedName>
</protein>